<accession>A0ABM1F099</accession>
<dbReference type="InterPro" id="IPR006612">
    <property type="entry name" value="THAP_Znf"/>
</dbReference>
<dbReference type="SMART" id="SM00692">
    <property type="entry name" value="DM3"/>
    <property type="match status" value="1"/>
</dbReference>
<dbReference type="PROSITE" id="PS50950">
    <property type="entry name" value="ZF_THAP"/>
    <property type="match status" value="1"/>
</dbReference>
<evidence type="ECO:0000256" key="6">
    <source>
        <dbReference type="ARBA" id="ARBA00023125"/>
    </source>
</evidence>
<dbReference type="SUPFAM" id="SSF57716">
    <property type="entry name" value="Glucocorticoid receptor-like (DNA-binding domain)"/>
    <property type="match status" value="1"/>
</dbReference>
<evidence type="ECO:0000256" key="1">
    <source>
        <dbReference type="ARBA" id="ARBA00008552"/>
    </source>
</evidence>
<dbReference type="Proteomes" id="UP000695022">
    <property type="component" value="Unplaced"/>
</dbReference>
<keyword evidence="5" id="KW-0862">Zinc</keyword>
<sequence length="337" mass="38127">MGTMPLYCAVPLCNRSGGHMFPKDDELCKKWVVAIKRLKPDSKQLWQPGKYHVVCHRHFKETDYKPPGLLGLRKLLLPSAVPSVFDFKPTSTPAAQRRDERGLKRRKLFSPIPNIGAPCPMALDLIQSIHNGLPLPHGSVQHELVRGTYDYWHYLCDQLDDRGWGCGYRTLQTICSWTSNQLRLREQPSPHVPSIPEIQHILVKLGDKEAEYVGSREWIGSFEICLIIDHVYSVPCKILHVSGGVQELESHAEQLLDHFMKYGSPVMMGGSTDTSSKAILGVARSDDGLHLLVLDPHFVGKGSAKKIQEENWIKWRHVSSFTDTTFYNICCPLLKAR</sequence>
<name>A0ABM1F099_PRICU</name>
<feature type="domain" description="THAP-type" evidence="8">
    <location>
        <begin position="4"/>
        <end position="85"/>
    </location>
</feature>
<evidence type="ECO:0000256" key="5">
    <source>
        <dbReference type="ARBA" id="ARBA00022833"/>
    </source>
</evidence>
<dbReference type="GeneID" id="106817697"/>
<dbReference type="PANTHER" id="PTHR48153:SF3">
    <property type="entry name" value="INACTIVE UFM1-SPECIFIC PROTEASE 1"/>
    <property type="match status" value="1"/>
</dbReference>
<proteinExistence type="inferred from homology"/>
<dbReference type="Gene3D" id="3.90.70.130">
    <property type="match status" value="1"/>
</dbReference>
<evidence type="ECO:0000256" key="3">
    <source>
        <dbReference type="ARBA" id="ARBA00022771"/>
    </source>
</evidence>
<keyword evidence="3 7" id="KW-0863">Zinc-finger</keyword>
<reference evidence="10" key="1">
    <citation type="submission" date="2025-08" db="UniProtKB">
        <authorList>
            <consortium name="RefSeq"/>
        </authorList>
    </citation>
    <scope>IDENTIFICATION</scope>
</reference>
<dbReference type="Pfam" id="PF07910">
    <property type="entry name" value="Peptidase_C78"/>
    <property type="match status" value="1"/>
</dbReference>
<gene>
    <name evidence="10" type="primary">LOC106817697</name>
</gene>
<dbReference type="RefSeq" id="XP_014677870.1">
    <property type="nucleotide sequence ID" value="XM_014822384.1"/>
</dbReference>
<evidence type="ECO:0000256" key="7">
    <source>
        <dbReference type="PROSITE-ProRule" id="PRU00309"/>
    </source>
</evidence>
<keyword evidence="2" id="KW-0479">Metal-binding</keyword>
<organism evidence="9 10">
    <name type="scientific">Priapulus caudatus</name>
    <name type="common">Priapulid worm</name>
    <dbReference type="NCBI Taxonomy" id="37621"/>
    <lineage>
        <taxon>Eukaryota</taxon>
        <taxon>Metazoa</taxon>
        <taxon>Ecdysozoa</taxon>
        <taxon>Scalidophora</taxon>
        <taxon>Priapulida</taxon>
        <taxon>Priapulimorpha</taxon>
        <taxon>Priapulimorphida</taxon>
        <taxon>Priapulidae</taxon>
        <taxon>Priapulus</taxon>
    </lineage>
</organism>
<keyword evidence="6 7" id="KW-0238">DNA-binding</keyword>
<evidence type="ECO:0000259" key="8">
    <source>
        <dbReference type="PROSITE" id="PS50950"/>
    </source>
</evidence>
<keyword evidence="9" id="KW-1185">Reference proteome</keyword>
<comment type="similarity">
    <text evidence="1">Belongs to the peptidase C78 family.</text>
</comment>
<evidence type="ECO:0000256" key="4">
    <source>
        <dbReference type="ARBA" id="ARBA00022801"/>
    </source>
</evidence>
<evidence type="ECO:0000313" key="10">
    <source>
        <dbReference type="RefSeq" id="XP_014677870.1"/>
    </source>
</evidence>
<keyword evidence="4" id="KW-0378">Hydrolase</keyword>
<evidence type="ECO:0000313" key="9">
    <source>
        <dbReference type="Proteomes" id="UP000695022"/>
    </source>
</evidence>
<protein>
    <submittedName>
        <fullName evidence="10">Ufm1-specific protease 1-like isoform X1</fullName>
    </submittedName>
</protein>
<dbReference type="Pfam" id="PF05485">
    <property type="entry name" value="THAP"/>
    <property type="match status" value="1"/>
</dbReference>
<dbReference type="InterPro" id="IPR012462">
    <property type="entry name" value="UFSP1/2_DUB_cat"/>
</dbReference>
<dbReference type="SMART" id="SM00980">
    <property type="entry name" value="THAP"/>
    <property type="match status" value="1"/>
</dbReference>
<dbReference type="PANTHER" id="PTHR48153">
    <property type="entry name" value="UFM1-SPECIFIC PROTEASE 2"/>
    <property type="match status" value="1"/>
</dbReference>
<evidence type="ECO:0000256" key="2">
    <source>
        <dbReference type="ARBA" id="ARBA00022723"/>
    </source>
</evidence>